<dbReference type="Proteomes" id="UP000627205">
    <property type="component" value="Unassembled WGS sequence"/>
</dbReference>
<accession>A0A8J3B5A3</accession>
<name>A0A8J3B5A3_9BURK</name>
<comment type="caution">
    <text evidence="1">The sequence shown here is derived from an EMBL/GenBank/DDBJ whole genome shotgun (WGS) entry which is preliminary data.</text>
</comment>
<gene>
    <name evidence="1" type="ORF">GCM10011430_24790</name>
</gene>
<proteinExistence type="predicted"/>
<evidence type="ECO:0000313" key="2">
    <source>
        <dbReference type="Proteomes" id="UP000627205"/>
    </source>
</evidence>
<protein>
    <recommendedName>
        <fullName evidence="3">Transmembrane protein</fullName>
    </recommendedName>
</protein>
<sequence>MTATVPHHMKPFLLRLPLIAVLALTAACSPKFDWREIRSDNAAYIIAMPAKPAVFTRPIDLNGIATAMTMTATEVDGITFAIGSAELPEATQAQTSLVAMKTAMVNNIRGTVRHEKTATMPQSQNAGTGMLAYTEILASGAADAATNGQPRVLFARFFAKDRHVYQLVVTGREDAVQRDAVDTYFSSFRFN</sequence>
<organism evidence="1 2">
    <name type="scientific">Oxalicibacterium solurbis</name>
    <dbReference type="NCBI Taxonomy" id="69280"/>
    <lineage>
        <taxon>Bacteria</taxon>
        <taxon>Pseudomonadati</taxon>
        <taxon>Pseudomonadota</taxon>
        <taxon>Betaproteobacteria</taxon>
        <taxon>Burkholderiales</taxon>
        <taxon>Oxalobacteraceae</taxon>
        <taxon>Oxalicibacterium</taxon>
    </lineage>
</organism>
<dbReference type="EMBL" id="BMDP01000003">
    <property type="protein sequence ID" value="GGI55305.1"/>
    <property type="molecule type" value="Genomic_DNA"/>
</dbReference>
<evidence type="ECO:0000313" key="1">
    <source>
        <dbReference type="EMBL" id="GGI55305.1"/>
    </source>
</evidence>
<keyword evidence="2" id="KW-1185">Reference proteome</keyword>
<dbReference type="AlphaFoldDB" id="A0A8J3B5A3"/>
<reference evidence="1" key="2">
    <citation type="submission" date="2020-09" db="EMBL/GenBank/DDBJ databases">
        <authorList>
            <person name="Sun Q."/>
            <person name="Sedlacek I."/>
        </authorList>
    </citation>
    <scope>NUCLEOTIDE SEQUENCE</scope>
    <source>
        <strain evidence="1">CCM 7664</strain>
    </source>
</reference>
<reference evidence="1" key="1">
    <citation type="journal article" date="2014" name="Int. J. Syst. Evol. Microbiol.">
        <title>Complete genome sequence of Corynebacterium casei LMG S-19264T (=DSM 44701T), isolated from a smear-ripened cheese.</title>
        <authorList>
            <consortium name="US DOE Joint Genome Institute (JGI-PGF)"/>
            <person name="Walter F."/>
            <person name="Albersmeier A."/>
            <person name="Kalinowski J."/>
            <person name="Ruckert C."/>
        </authorList>
    </citation>
    <scope>NUCLEOTIDE SEQUENCE</scope>
    <source>
        <strain evidence="1">CCM 7664</strain>
    </source>
</reference>
<evidence type="ECO:0008006" key="3">
    <source>
        <dbReference type="Google" id="ProtNLM"/>
    </source>
</evidence>